<keyword evidence="1" id="KW-0175">Coiled coil</keyword>
<accession>A0A9P0KSH4</accession>
<dbReference type="OrthoDB" id="6679211at2759"/>
<dbReference type="AlphaFoldDB" id="A0A9P0KSH4"/>
<dbReference type="EMBL" id="CAKOFQ010006901">
    <property type="protein sequence ID" value="CAH1980843.1"/>
    <property type="molecule type" value="Genomic_DNA"/>
</dbReference>
<evidence type="ECO:0000256" key="1">
    <source>
        <dbReference type="SAM" id="Coils"/>
    </source>
</evidence>
<evidence type="ECO:0000313" key="3">
    <source>
        <dbReference type="Proteomes" id="UP001152888"/>
    </source>
</evidence>
<evidence type="ECO:0000313" key="2">
    <source>
        <dbReference type="EMBL" id="CAH1980843.1"/>
    </source>
</evidence>
<proteinExistence type="predicted"/>
<organism evidence="2 3">
    <name type="scientific">Acanthoscelides obtectus</name>
    <name type="common">Bean weevil</name>
    <name type="synonym">Bruchus obtectus</name>
    <dbReference type="NCBI Taxonomy" id="200917"/>
    <lineage>
        <taxon>Eukaryota</taxon>
        <taxon>Metazoa</taxon>
        <taxon>Ecdysozoa</taxon>
        <taxon>Arthropoda</taxon>
        <taxon>Hexapoda</taxon>
        <taxon>Insecta</taxon>
        <taxon>Pterygota</taxon>
        <taxon>Neoptera</taxon>
        <taxon>Endopterygota</taxon>
        <taxon>Coleoptera</taxon>
        <taxon>Polyphaga</taxon>
        <taxon>Cucujiformia</taxon>
        <taxon>Chrysomeloidea</taxon>
        <taxon>Chrysomelidae</taxon>
        <taxon>Bruchinae</taxon>
        <taxon>Bruchini</taxon>
        <taxon>Acanthoscelides</taxon>
    </lineage>
</organism>
<feature type="coiled-coil region" evidence="1">
    <location>
        <begin position="12"/>
        <end position="39"/>
    </location>
</feature>
<sequence>MDFLTSEQLRQYQDIIDQINSAFAEKDRLKKELDTINNKIILQNLTTSRAVDKIAHVILRIFSKASDVLKLYEDEISSDTMFNSENCKYYIVEVYLTNAVLQKLCVEEWLLNISISYKNTFISKTVNLRSTVPIIELIPIDENIIESTLQVTLLPKDNKQSIVNLDKQHIDISYHFEMYKKNRQKTTVIQKILQIGKLYNENNELRKLLNEKQEFYLECQAKTSEFKREFLNRCYHNIGIEQFSNFEDNSNDFNIQFTCKYSKAEMIVAPHEVRVRCNIIDLSLLKIYFYSLLRKYKKACVTEDKLQEIAKMKSIAENSNVNEIYSSLQKFRSKLF</sequence>
<dbReference type="Proteomes" id="UP001152888">
    <property type="component" value="Unassembled WGS sequence"/>
</dbReference>
<comment type="caution">
    <text evidence="2">The sequence shown here is derived from an EMBL/GenBank/DDBJ whole genome shotgun (WGS) entry which is preliminary data.</text>
</comment>
<gene>
    <name evidence="2" type="ORF">ACAOBT_LOCUS14199</name>
</gene>
<reference evidence="2" key="1">
    <citation type="submission" date="2022-03" db="EMBL/GenBank/DDBJ databases">
        <authorList>
            <person name="Sayadi A."/>
        </authorList>
    </citation>
    <scope>NUCLEOTIDE SEQUENCE</scope>
</reference>
<keyword evidence="3" id="KW-1185">Reference proteome</keyword>
<name>A0A9P0KSH4_ACAOB</name>
<protein>
    <submittedName>
        <fullName evidence="2">Uncharacterized protein</fullName>
    </submittedName>
</protein>